<keyword evidence="2" id="KW-0472">Membrane</keyword>
<comment type="caution">
    <text evidence="5">The sequence shown here is derived from an EMBL/GenBank/DDBJ whole genome shotgun (WGS) entry which is preliminary data.</text>
</comment>
<keyword evidence="6" id="KW-1185">Reference proteome</keyword>
<feature type="chain" id="PRO_5046631003" evidence="3">
    <location>
        <begin position="36"/>
        <end position="850"/>
    </location>
</feature>
<dbReference type="Proteomes" id="UP001368654">
    <property type="component" value="Unassembled WGS sequence"/>
</dbReference>
<dbReference type="InterPro" id="IPR013783">
    <property type="entry name" value="Ig-like_fold"/>
</dbReference>
<feature type="transmembrane region" description="Helical" evidence="2">
    <location>
        <begin position="822"/>
        <end position="844"/>
    </location>
</feature>
<sequence length="850" mass="91421">MRPRHTRPGRRAIAAAAALSLAGGLVTAASIPAHAEETEDLASRFTLAVLPDTQFYSRYTADQFMPRYGNNPFAVQTEWLAENSDALNIPFVTHLGDVVDRATVADEWHVADNAMQTLEDANLPYSILAGNHDVLNSNDQLDDTDYNLENEPFLQWFSPERAAEQSTFGGSDPTGMSQYHVFEAEGQQFMVLALSWRVSEDTQAWAESVIQANPTVPVILTTHSLLSVESDQVTPLETAYGLELWENLIRENDQIFLTMNGHFHGATRLEKSNDYGHTVTEILIDYQMAYDGGNGYLGLYEFDLTNNKINVQTASPWVVSKAPELLTSYDQPFLEGAQQQFTIEIDFAERFAGFNPTFTAGTADEASLSAAARTLLLTGFDAPDAITTELPGDARDFVEVEGTLAHWRFNDNEGVVDANMVIEDVAGDNDLHRADPTATGATGATWEDAFIETESVPAFSADGAAVCFANADRNENRFSYLTTEAGAPITNADLSNGYTIETFVKMDPDWTAEANQWSKFITRTGNRSTIEGVPWSRWDYTSSPTALGISNLREFQFTSIPADTPKGDKTNWSGEILTGSWAHVALVNDPATMSTTMYVDGAPVLRNATGTAGMAFNSDMPWILGADWVDDAATGGWNGCIGETRIIDRPTTPEEWLTQRADLSDLTVGTAPEGMLQADVDSVLFAGTGFPGADVTVAELVVSSGMSVRSAGDLSGASTVVEADGSWQIEVTSGLTAGEHSVTLTQSLGSRAALPTIVNFAIAEPATEPVDPEAPVDPSEPVTPTDPSDPADAGESPDDAAQADPAADSSDDLAVTGTDATVFWTIAAMAMSVIIAGAVLLTVMRRRAQV</sequence>
<dbReference type="Gene3D" id="3.60.21.10">
    <property type="match status" value="1"/>
</dbReference>
<reference evidence="5 6" key="1">
    <citation type="submission" date="2024-02" db="EMBL/GenBank/DDBJ databases">
        <authorList>
            <person name="Saticioglu I.B."/>
        </authorList>
    </citation>
    <scope>NUCLEOTIDE SEQUENCE [LARGE SCALE GENOMIC DNA]</scope>
    <source>
        <strain evidence="5 6">Mu-86</strain>
    </source>
</reference>
<evidence type="ECO:0000256" key="2">
    <source>
        <dbReference type="SAM" id="Phobius"/>
    </source>
</evidence>
<organism evidence="5 6">
    <name type="scientific">Microbacterium marmarense</name>
    <dbReference type="NCBI Taxonomy" id="3122051"/>
    <lineage>
        <taxon>Bacteria</taxon>
        <taxon>Bacillati</taxon>
        <taxon>Actinomycetota</taxon>
        <taxon>Actinomycetes</taxon>
        <taxon>Micrococcales</taxon>
        <taxon>Microbacteriaceae</taxon>
        <taxon>Microbacterium</taxon>
    </lineage>
</organism>
<feature type="signal peptide" evidence="3">
    <location>
        <begin position="1"/>
        <end position="35"/>
    </location>
</feature>
<evidence type="ECO:0000313" key="5">
    <source>
        <dbReference type="EMBL" id="MEJ1156119.1"/>
    </source>
</evidence>
<dbReference type="Gene3D" id="2.60.40.10">
    <property type="entry name" value="Immunoglobulins"/>
    <property type="match status" value="1"/>
</dbReference>
<dbReference type="SUPFAM" id="SSF49899">
    <property type="entry name" value="Concanavalin A-like lectins/glucanases"/>
    <property type="match status" value="1"/>
</dbReference>
<evidence type="ECO:0000256" key="3">
    <source>
        <dbReference type="SAM" id="SignalP"/>
    </source>
</evidence>
<feature type="compositionally biased region" description="Low complexity" evidence="1">
    <location>
        <begin position="799"/>
        <end position="813"/>
    </location>
</feature>
<proteinExistence type="predicted"/>
<dbReference type="InterPro" id="IPR051918">
    <property type="entry name" value="STPP_CPPED1"/>
</dbReference>
<dbReference type="InterPro" id="IPR013320">
    <property type="entry name" value="ConA-like_dom_sf"/>
</dbReference>
<dbReference type="InterPro" id="IPR004843">
    <property type="entry name" value="Calcineurin-like_PHP"/>
</dbReference>
<keyword evidence="3" id="KW-0732">Signal</keyword>
<dbReference type="Gene3D" id="2.60.120.200">
    <property type="match status" value="1"/>
</dbReference>
<feature type="domain" description="Calcineurin-like phosphoesterase" evidence="4">
    <location>
        <begin position="48"/>
        <end position="264"/>
    </location>
</feature>
<feature type="region of interest" description="Disordered" evidence="1">
    <location>
        <begin position="767"/>
        <end position="813"/>
    </location>
</feature>
<dbReference type="PANTHER" id="PTHR43143">
    <property type="entry name" value="METALLOPHOSPHOESTERASE, CALCINEURIN SUPERFAMILY"/>
    <property type="match status" value="1"/>
</dbReference>
<dbReference type="RefSeq" id="WP_337338556.1">
    <property type="nucleotide sequence ID" value="NZ_JBBDGL010000003.1"/>
</dbReference>
<dbReference type="PANTHER" id="PTHR43143:SF5">
    <property type="entry name" value="SECRETED PROTEIN"/>
    <property type="match status" value="1"/>
</dbReference>
<dbReference type="Pfam" id="PF13385">
    <property type="entry name" value="Laminin_G_3"/>
    <property type="match status" value="1"/>
</dbReference>
<dbReference type="Pfam" id="PF00149">
    <property type="entry name" value="Metallophos"/>
    <property type="match status" value="1"/>
</dbReference>
<evidence type="ECO:0000259" key="4">
    <source>
        <dbReference type="Pfam" id="PF00149"/>
    </source>
</evidence>
<gene>
    <name evidence="5" type="ORF">WDU96_10985</name>
</gene>
<keyword evidence="2" id="KW-0812">Transmembrane</keyword>
<dbReference type="SUPFAM" id="SSF56300">
    <property type="entry name" value="Metallo-dependent phosphatases"/>
    <property type="match status" value="1"/>
</dbReference>
<accession>A0ABU8LV40</accession>
<dbReference type="EMBL" id="JBBDGL010000003">
    <property type="protein sequence ID" value="MEJ1156119.1"/>
    <property type="molecule type" value="Genomic_DNA"/>
</dbReference>
<dbReference type="InterPro" id="IPR029052">
    <property type="entry name" value="Metallo-depent_PP-like"/>
</dbReference>
<dbReference type="PROSITE" id="PS51318">
    <property type="entry name" value="TAT"/>
    <property type="match status" value="1"/>
</dbReference>
<dbReference type="InterPro" id="IPR006311">
    <property type="entry name" value="TAT_signal"/>
</dbReference>
<name>A0ABU8LV40_9MICO</name>
<protein>
    <submittedName>
        <fullName evidence="5">LamG-like jellyroll fold domain-containing protein</fullName>
    </submittedName>
</protein>
<evidence type="ECO:0000256" key="1">
    <source>
        <dbReference type="SAM" id="MobiDB-lite"/>
    </source>
</evidence>
<evidence type="ECO:0000313" key="6">
    <source>
        <dbReference type="Proteomes" id="UP001368654"/>
    </source>
</evidence>
<keyword evidence="2" id="KW-1133">Transmembrane helix</keyword>